<dbReference type="AlphaFoldDB" id="A0A069APW5"/>
<dbReference type="Gene3D" id="1.20.58.300">
    <property type="entry name" value="FlgN-like"/>
    <property type="match status" value="1"/>
</dbReference>
<dbReference type="InterPro" id="IPR036679">
    <property type="entry name" value="FlgN-like_sf"/>
</dbReference>
<reference evidence="4" key="1">
    <citation type="submission" date="2014-07" db="EMBL/GenBank/DDBJ databases">
        <authorList>
            <person name="Monot Marc"/>
        </authorList>
    </citation>
    <scope>NUCLEOTIDE SEQUENCE</scope>
    <source>
        <strain evidence="4">7032989</strain>
        <strain evidence="3">7032994</strain>
    </source>
</reference>
<keyword evidence="4" id="KW-0969">Cilium</keyword>
<protein>
    <submittedName>
        <fullName evidence="4">Putative flagellar biosynthesis protein</fullName>
    </submittedName>
</protein>
<organism evidence="4">
    <name type="scientific">Clostridioides difficile</name>
    <name type="common">Peptoclostridium difficile</name>
    <dbReference type="NCBI Taxonomy" id="1496"/>
    <lineage>
        <taxon>Bacteria</taxon>
        <taxon>Bacillati</taxon>
        <taxon>Bacillota</taxon>
        <taxon>Clostridia</taxon>
        <taxon>Peptostreptococcales</taxon>
        <taxon>Peptostreptococcaceae</taxon>
        <taxon>Clostridioides</taxon>
    </lineage>
</organism>
<gene>
    <name evidence="4" type="ORF">BN1095_210137</name>
    <name evidence="2" type="ORF">BN1096_160129</name>
    <name evidence="3" type="ORF">BN1097_140131</name>
</gene>
<keyword evidence="4" id="KW-0966">Cell projection</keyword>
<dbReference type="EMBL" id="LK932861">
    <property type="protein sequence ID" value="CDS98593.1"/>
    <property type="molecule type" value="Genomic_DNA"/>
</dbReference>
<evidence type="ECO:0000313" key="2">
    <source>
        <dbReference type="EMBL" id="CDS83162.1"/>
    </source>
</evidence>
<dbReference type="GO" id="GO:0044780">
    <property type="term" value="P:bacterial-type flagellum assembly"/>
    <property type="evidence" value="ECO:0007669"/>
    <property type="project" value="InterPro"/>
</dbReference>
<dbReference type="InterPro" id="IPR007809">
    <property type="entry name" value="FlgN-like"/>
</dbReference>
<sequence length="138" mass="16226">MITDLKVIIYEEKNIISKMMELLKEQFDYIVEKDLENLNMLNPKLEDISRELASIEIKRRQLFGDDISMSEVVENSNDGYLKEIYTDLKHILALAKNQQESNDSLIKKELIFTKKMINFIKPADKKTTTYNSYGNIRK</sequence>
<keyword evidence="4" id="KW-0282">Flagellum</keyword>
<proteinExistence type="predicted"/>
<keyword evidence="1" id="KW-1005">Bacterial flagellum biogenesis</keyword>
<evidence type="ECO:0000313" key="3">
    <source>
        <dbReference type="EMBL" id="CDS83306.1"/>
    </source>
</evidence>
<dbReference type="Pfam" id="PF05130">
    <property type="entry name" value="FlgN"/>
    <property type="match status" value="1"/>
</dbReference>
<evidence type="ECO:0000313" key="4">
    <source>
        <dbReference type="EMBL" id="CDS98593.1"/>
    </source>
</evidence>
<name>A0A069APW5_CLODI</name>
<accession>A0A069APW5</accession>
<dbReference type="EMBL" id="LK932465">
    <property type="protein sequence ID" value="CDS83162.1"/>
    <property type="molecule type" value="Genomic_DNA"/>
</dbReference>
<dbReference type="RefSeq" id="WP_009895322.1">
    <property type="nucleotide sequence ID" value="NZ_BBYB01000122.1"/>
</dbReference>
<dbReference type="EMBL" id="LK932347">
    <property type="protein sequence ID" value="CDS83306.1"/>
    <property type="molecule type" value="Genomic_DNA"/>
</dbReference>
<evidence type="ECO:0000256" key="1">
    <source>
        <dbReference type="ARBA" id="ARBA00022795"/>
    </source>
</evidence>
<dbReference type="SUPFAM" id="SSF140566">
    <property type="entry name" value="FlgN-like"/>
    <property type="match status" value="1"/>
</dbReference>